<evidence type="ECO:0000313" key="2">
    <source>
        <dbReference type="Proteomes" id="UP000018849"/>
    </source>
</evidence>
<organism evidence="1 2">
    <name type="scientific">Pseudomonas syringae pv. actinidiae ICMP 19096</name>
    <dbReference type="NCBI Taxonomy" id="1194405"/>
    <lineage>
        <taxon>Bacteria</taxon>
        <taxon>Pseudomonadati</taxon>
        <taxon>Pseudomonadota</taxon>
        <taxon>Gammaproteobacteria</taxon>
        <taxon>Pseudomonadales</taxon>
        <taxon>Pseudomonadaceae</taxon>
        <taxon>Pseudomonas</taxon>
        <taxon>Pseudomonas syringae</taxon>
    </lineage>
</organism>
<protein>
    <submittedName>
        <fullName evidence="1">Lipoprotein</fullName>
    </submittedName>
</protein>
<proteinExistence type="predicted"/>
<gene>
    <name evidence="1" type="ORF">A245_15477</name>
</gene>
<reference evidence="1 2" key="1">
    <citation type="journal article" date="2013" name="PLoS Pathog.">
        <title>Genomic analysis of the Kiwifruit pathogen Pseudomonas syringae pv. actinidiae provides insight into the origins of an emergent plant disease.</title>
        <authorList>
            <person name="McCann H.C."/>
            <person name="Rikkerink E.H."/>
            <person name="Bertels F."/>
            <person name="Fiers M."/>
            <person name="Lu A."/>
            <person name="Rees-George J."/>
            <person name="Andersen M.T."/>
            <person name="Gleave A.P."/>
            <person name="Haubold B."/>
            <person name="Wohlers M.W."/>
            <person name="Guttman D.S."/>
            <person name="Wang P.W."/>
            <person name="Straub C."/>
            <person name="Vanneste J.L."/>
            <person name="Rainey P.B."/>
            <person name="Templeton M.D."/>
        </authorList>
    </citation>
    <scope>NUCLEOTIDE SEQUENCE [LARGE SCALE GENOMIC DNA]</scope>
    <source>
        <strain evidence="1 2">ICMP 19096</strain>
    </source>
</reference>
<name>A0A656JY73_PSESF</name>
<comment type="caution">
    <text evidence="1">The sequence shown here is derived from an EMBL/GenBank/DDBJ whole genome shotgun (WGS) entry which is preliminary data.</text>
</comment>
<dbReference type="Proteomes" id="UP000018849">
    <property type="component" value="Unassembled WGS sequence"/>
</dbReference>
<evidence type="ECO:0000313" key="1">
    <source>
        <dbReference type="EMBL" id="EPN60748.1"/>
    </source>
</evidence>
<accession>A0A656JY73</accession>
<feature type="non-terminal residue" evidence="1">
    <location>
        <position position="67"/>
    </location>
</feature>
<dbReference type="EMBL" id="AOKF01001304">
    <property type="protein sequence ID" value="EPN60748.1"/>
    <property type="molecule type" value="Genomic_DNA"/>
</dbReference>
<sequence>MLRRQAMALGSLLLSACTLGGWTLFKQKDTGPLLLSARDDGDGKHYAVGFRLDGTQVFATQVNQRCH</sequence>
<dbReference type="PROSITE" id="PS51257">
    <property type="entry name" value="PROKAR_LIPOPROTEIN"/>
    <property type="match status" value="1"/>
</dbReference>
<dbReference type="AlphaFoldDB" id="A0A656JY73"/>
<keyword evidence="1" id="KW-0449">Lipoprotein</keyword>